<dbReference type="SUPFAM" id="SSF143011">
    <property type="entry name" value="RelE-like"/>
    <property type="match status" value="1"/>
</dbReference>
<proteinExistence type="predicted"/>
<evidence type="ECO:0000313" key="1">
    <source>
        <dbReference type="EMBL" id="OGE71012.1"/>
    </source>
</evidence>
<gene>
    <name evidence="1" type="ORF">A2617_00490</name>
</gene>
<evidence type="ECO:0008006" key="3">
    <source>
        <dbReference type="Google" id="ProtNLM"/>
    </source>
</evidence>
<dbReference type="AlphaFoldDB" id="A0A1F5N0A3"/>
<protein>
    <recommendedName>
        <fullName evidence="3">Type II toxin-antitoxin system mRNA interferase toxin, RelE/StbE family</fullName>
    </recommendedName>
</protein>
<accession>A0A1F5N0A3</accession>
<sequence length="96" mass="10968">MFLLNFTVTFNSHREKVFGSNKALNKRLKVTLIKLATNPTHPSLHSHKVSTLTHGQRWSSSVTGDIRIIWDYDSKNRLIILLLDIGSHSGTHKVYK</sequence>
<dbReference type="EMBL" id="MFEC01000023">
    <property type="protein sequence ID" value="OGE71012.1"/>
    <property type="molecule type" value="Genomic_DNA"/>
</dbReference>
<organism evidence="1 2">
    <name type="scientific">Candidatus Daviesbacteria bacterium RIFOXYD1_FULL_41_10</name>
    <dbReference type="NCBI Taxonomy" id="1797801"/>
    <lineage>
        <taxon>Bacteria</taxon>
        <taxon>Candidatus Daviesiibacteriota</taxon>
    </lineage>
</organism>
<comment type="caution">
    <text evidence="1">The sequence shown here is derived from an EMBL/GenBank/DDBJ whole genome shotgun (WGS) entry which is preliminary data.</text>
</comment>
<reference evidence="1 2" key="1">
    <citation type="journal article" date="2016" name="Nat. Commun.">
        <title>Thousands of microbial genomes shed light on interconnected biogeochemical processes in an aquifer system.</title>
        <authorList>
            <person name="Anantharaman K."/>
            <person name="Brown C.T."/>
            <person name="Hug L.A."/>
            <person name="Sharon I."/>
            <person name="Castelle C.J."/>
            <person name="Probst A.J."/>
            <person name="Thomas B.C."/>
            <person name="Singh A."/>
            <person name="Wilkins M.J."/>
            <person name="Karaoz U."/>
            <person name="Brodie E.L."/>
            <person name="Williams K.H."/>
            <person name="Hubbard S.S."/>
            <person name="Banfield J.F."/>
        </authorList>
    </citation>
    <scope>NUCLEOTIDE SEQUENCE [LARGE SCALE GENOMIC DNA]</scope>
</reference>
<evidence type="ECO:0000313" key="2">
    <source>
        <dbReference type="Proteomes" id="UP000177135"/>
    </source>
</evidence>
<dbReference type="Proteomes" id="UP000177135">
    <property type="component" value="Unassembled WGS sequence"/>
</dbReference>
<name>A0A1F5N0A3_9BACT</name>
<dbReference type="InterPro" id="IPR035093">
    <property type="entry name" value="RelE/ParE_toxin_dom_sf"/>
</dbReference>
<dbReference type="Gene3D" id="3.30.2310.20">
    <property type="entry name" value="RelE-like"/>
    <property type="match status" value="1"/>
</dbReference>